<dbReference type="EMBL" id="HF935378">
    <property type="protein sequence ID" value="CCX07843.1"/>
    <property type="molecule type" value="Genomic_DNA"/>
</dbReference>
<feature type="chain" id="PRO_5004651027" evidence="1">
    <location>
        <begin position="21"/>
        <end position="137"/>
    </location>
</feature>
<organism evidence="2 3">
    <name type="scientific">Pyronema omphalodes (strain CBS 100304)</name>
    <name type="common">Pyronema confluens</name>
    <dbReference type="NCBI Taxonomy" id="1076935"/>
    <lineage>
        <taxon>Eukaryota</taxon>
        <taxon>Fungi</taxon>
        <taxon>Dikarya</taxon>
        <taxon>Ascomycota</taxon>
        <taxon>Pezizomycotina</taxon>
        <taxon>Pezizomycetes</taxon>
        <taxon>Pezizales</taxon>
        <taxon>Pyronemataceae</taxon>
        <taxon>Pyronema</taxon>
    </lineage>
</organism>
<keyword evidence="1" id="KW-0732">Signal</keyword>
<feature type="signal peptide" evidence="1">
    <location>
        <begin position="1"/>
        <end position="20"/>
    </location>
</feature>
<reference evidence="2 3" key="1">
    <citation type="journal article" date="2013" name="PLoS Genet.">
        <title>The genome and development-dependent transcriptomes of Pyronema confluens: a window into fungal evolution.</title>
        <authorList>
            <person name="Traeger S."/>
            <person name="Altegoer F."/>
            <person name="Freitag M."/>
            <person name="Gabaldon T."/>
            <person name="Kempken F."/>
            <person name="Kumar A."/>
            <person name="Marcet-Houben M."/>
            <person name="Poggeler S."/>
            <person name="Stajich J.E."/>
            <person name="Nowrousian M."/>
        </authorList>
    </citation>
    <scope>NUCLEOTIDE SEQUENCE [LARGE SCALE GENOMIC DNA]</scope>
    <source>
        <strain evidence="3">CBS 100304</strain>
        <tissue evidence="2">Vegetative mycelium</tissue>
    </source>
</reference>
<protein>
    <submittedName>
        <fullName evidence="2">Uncharacterized protein</fullName>
    </submittedName>
</protein>
<dbReference type="OrthoDB" id="19923at2759"/>
<evidence type="ECO:0000313" key="3">
    <source>
        <dbReference type="Proteomes" id="UP000018144"/>
    </source>
</evidence>
<proteinExistence type="predicted"/>
<dbReference type="AlphaFoldDB" id="U4L0U0"/>
<accession>U4L0U0</accession>
<dbReference type="Proteomes" id="UP000018144">
    <property type="component" value="Unassembled WGS sequence"/>
</dbReference>
<gene>
    <name evidence="2" type="ORF">PCON_07432</name>
</gene>
<evidence type="ECO:0000313" key="2">
    <source>
        <dbReference type="EMBL" id="CCX07843.1"/>
    </source>
</evidence>
<sequence>MTKALGLAASIIGLLHVCRKVADFTSHISDSPEIAARVLSEMNIMSILFSRVQGIIYGMELNREQNSDDIRAVETADDLIVILIGCVCSFAKLDSMMQGIQNGRLAKLGNTWRITRWALKEKDLDKVISEIQNHKIC</sequence>
<evidence type="ECO:0000256" key="1">
    <source>
        <dbReference type="SAM" id="SignalP"/>
    </source>
</evidence>
<keyword evidence="3" id="KW-1185">Reference proteome</keyword>
<name>U4L0U0_PYROM</name>